<dbReference type="InterPro" id="IPR029062">
    <property type="entry name" value="Class_I_gatase-like"/>
</dbReference>
<keyword evidence="6 8" id="KW-0012">Acyltransferase</keyword>
<dbReference type="NCBIfam" id="TIGR01001">
    <property type="entry name" value="metA"/>
    <property type="match status" value="1"/>
</dbReference>
<reference evidence="10 11" key="1">
    <citation type="journal article" date="2009" name="J. Infect. Dis.">
        <title>Clinical, experimental, and genomic differences between intermediately pathogenic, highly pathogenic, and epidemic Streptococcus suis.</title>
        <authorList>
            <person name="Ye C."/>
            <person name="Zheng H."/>
            <person name="Zhang J."/>
            <person name="Jing H."/>
            <person name="Wang L."/>
            <person name="Xiong Y."/>
            <person name="Wang W."/>
            <person name="Zhou Z."/>
            <person name="Sun Q."/>
            <person name="Luo X."/>
            <person name="Du H."/>
            <person name="Gottschalk M."/>
            <person name="Xu J."/>
        </authorList>
    </citation>
    <scope>NUCLEOTIDE SEQUENCE [LARGE SCALE GENOMIC DNA]</scope>
    <source>
        <strain evidence="10 11">GZ1</strain>
    </source>
</reference>
<comment type="function">
    <text evidence="8">Transfers an acetyl group from acetyl-CoA to L-homoserine, forming acetyl-L-homoserine.</text>
</comment>
<protein>
    <recommendedName>
        <fullName evidence="8">Homoserine O-acetyltransferase</fullName>
        <shortName evidence="8">HAT</shortName>
        <ecNumber evidence="8">2.3.1.31</ecNumber>
    </recommendedName>
    <alternativeName>
        <fullName evidence="8">Homoserine transacetylase</fullName>
        <shortName evidence="8">HTA</shortName>
    </alternativeName>
</protein>
<gene>
    <name evidence="8" type="primary">metAA</name>
    <name evidence="10" type="ordered locus">SSGZ1_1157</name>
</gene>
<comment type="caution">
    <text evidence="8">Lacks conserved residue(s) required for the propagation of feature annotation.</text>
</comment>
<dbReference type="CDD" id="cd03131">
    <property type="entry name" value="GATase1_HTS"/>
    <property type="match status" value="1"/>
</dbReference>
<dbReference type="InterPro" id="IPR005697">
    <property type="entry name" value="HST_MetA"/>
</dbReference>
<dbReference type="HOGENOM" id="CLU_057851_0_1_9"/>
<dbReference type="SUPFAM" id="SSF52317">
    <property type="entry name" value="Class I glutamine amidotransferase-like"/>
    <property type="match status" value="1"/>
</dbReference>
<feature type="site" description="Important for acyl-CoA specificity" evidence="8">
    <location>
        <position position="128"/>
    </location>
</feature>
<dbReference type="FunFam" id="3.40.50.880:FF:000004">
    <property type="entry name" value="Homoserine O-succinyltransferase"/>
    <property type="match status" value="1"/>
</dbReference>
<keyword evidence="5 8" id="KW-0486">Methionine biosynthesis</keyword>
<evidence type="ECO:0000256" key="3">
    <source>
        <dbReference type="ARBA" id="ARBA00022605"/>
    </source>
</evidence>
<feature type="binding site" evidence="8">
    <location>
        <position position="209"/>
    </location>
    <ligand>
        <name>substrate</name>
    </ligand>
</feature>
<dbReference type="InterPro" id="IPR033752">
    <property type="entry name" value="MetA_family"/>
</dbReference>
<evidence type="ECO:0000256" key="2">
    <source>
        <dbReference type="ARBA" id="ARBA00022490"/>
    </source>
</evidence>
<evidence type="ECO:0000256" key="7">
    <source>
        <dbReference type="ARBA" id="ARBA00049043"/>
    </source>
</evidence>
<dbReference type="UniPathway" id="UPA00051">
    <property type="reaction ID" value="UER00074"/>
</dbReference>
<dbReference type="GO" id="GO:0004414">
    <property type="term" value="F:homoserine O-acetyltransferase activity"/>
    <property type="evidence" value="ECO:0007669"/>
    <property type="project" value="UniProtKB-EC"/>
</dbReference>
<evidence type="ECO:0000313" key="11">
    <source>
        <dbReference type="Proteomes" id="UP000002359"/>
    </source>
</evidence>
<proteinExistence type="inferred from homology"/>
<dbReference type="GO" id="GO:0008899">
    <property type="term" value="F:homoserine O-succinyltransferase activity"/>
    <property type="evidence" value="ECO:0007669"/>
    <property type="project" value="UniProtKB-UniRule"/>
</dbReference>
<dbReference type="PATRIC" id="fig|423211.3.peg.1138"/>
<keyword evidence="4 8" id="KW-0808">Transferase</keyword>
<dbReference type="HAMAP" id="MF_00295">
    <property type="entry name" value="MetA_acyltransf"/>
    <property type="match status" value="1"/>
</dbReference>
<evidence type="ECO:0000256" key="6">
    <source>
        <dbReference type="ARBA" id="ARBA00023315"/>
    </source>
</evidence>
<dbReference type="PANTHER" id="PTHR20919">
    <property type="entry name" value="HOMOSERINE O-SUCCINYLTRANSFERASE"/>
    <property type="match status" value="1"/>
</dbReference>
<sequence>MHSNLSYNKYKKIGRLLMPIKIEKSLPAVEILRKENIFVMDSDRASHQDIRPIKILILNLMPQKIVTETQLLRLLANTPLQLEVEFLYMASHESKNTHSGHLKQFYKTFEQVRDSYFDGLIVTGAPVENLPFEEVDYWHELTQVFDWSKTHVYSTLHICWGAQAGLYARYGVPKHSMSRKLSGVYCQEVTNPTSPLMRGFDDEFRSPHSRYTEVREADIAHLSGLTILSQGPEVGLSILASKDLRGIYSFGHLEYDRDTLAKEYQRDCIAGKNPHLPENYFKGDDPTSKPSLSWNLPAAQFFTNWVNYAVYQETPYDWHIFEQSAQSASL</sequence>
<evidence type="ECO:0000256" key="1">
    <source>
        <dbReference type="ARBA" id="ARBA00004496"/>
    </source>
</evidence>
<feature type="binding site" evidence="8">
    <location>
        <position position="180"/>
    </location>
    <ligand>
        <name>substrate</name>
    </ligand>
</feature>
<keyword evidence="3 8" id="KW-0028">Amino-acid biosynthesis</keyword>
<feature type="active site" evidence="8">
    <location>
        <position position="254"/>
    </location>
</feature>
<comment type="subcellular location">
    <subcellularLocation>
        <location evidence="1 8">Cytoplasm</location>
    </subcellularLocation>
</comment>
<evidence type="ECO:0000256" key="5">
    <source>
        <dbReference type="ARBA" id="ARBA00023167"/>
    </source>
</evidence>
<organism evidence="10 11">
    <name type="scientific">Streptococcus suis (strain GZ1)</name>
    <dbReference type="NCBI Taxonomy" id="423211"/>
    <lineage>
        <taxon>Bacteria</taxon>
        <taxon>Bacillati</taxon>
        <taxon>Bacillota</taxon>
        <taxon>Bacilli</taxon>
        <taxon>Lactobacillales</taxon>
        <taxon>Streptococcaceae</taxon>
        <taxon>Streptococcus</taxon>
    </lineage>
</organism>
<dbReference type="AlphaFoldDB" id="D5AIE9"/>
<feature type="binding site" evidence="8">
    <location>
        <position position="266"/>
    </location>
    <ligand>
        <name>substrate</name>
    </ligand>
</feature>
<evidence type="ECO:0000256" key="9">
    <source>
        <dbReference type="PIRSR" id="PIRSR000450-1"/>
    </source>
</evidence>
<dbReference type="Gene3D" id="3.40.50.880">
    <property type="match status" value="1"/>
</dbReference>
<comment type="similarity">
    <text evidence="8">Belongs to the MetA family.</text>
</comment>
<dbReference type="PIRSF" id="PIRSF000450">
    <property type="entry name" value="H_ser_succinyltr"/>
    <property type="match status" value="1"/>
</dbReference>
<evidence type="ECO:0000256" key="4">
    <source>
        <dbReference type="ARBA" id="ARBA00022679"/>
    </source>
</evidence>
<keyword evidence="2 8" id="KW-0963">Cytoplasm</keyword>
<dbReference type="KEGG" id="ssw:SSGZ1_1157"/>
<accession>D5AIE9</accession>
<dbReference type="GO" id="GO:0019281">
    <property type="term" value="P:L-methionine biosynthetic process from homoserine via O-succinyl-L-homoserine and cystathionine"/>
    <property type="evidence" value="ECO:0007669"/>
    <property type="project" value="InterPro"/>
</dbReference>
<evidence type="ECO:0000256" key="8">
    <source>
        <dbReference type="HAMAP-Rule" id="MF_00295"/>
    </source>
</evidence>
<feature type="site" description="Important for substrate specificity" evidence="8">
    <location>
        <position position="209"/>
    </location>
</feature>
<dbReference type="GO" id="GO:0005737">
    <property type="term" value="C:cytoplasm"/>
    <property type="evidence" value="ECO:0007669"/>
    <property type="project" value="UniProtKB-SubCell"/>
</dbReference>
<comment type="catalytic activity">
    <reaction evidence="7 8">
        <text>L-homoserine + acetyl-CoA = O-acetyl-L-homoserine + CoA</text>
        <dbReference type="Rhea" id="RHEA:13701"/>
        <dbReference type="ChEBI" id="CHEBI:57287"/>
        <dbReference type="ChEBI" id="CHEBI:57288"/>
        <dbReference type="ChEBI" id="CHEBI:57476"/>
        <dbReference type="ChEBI" id="CHEBI:57716"/>
        <dbReference type="EC" id="2.3.1.31"/>
    </reaction>
</comment>
<comment type="pathway">
    <text evidence="8">Amino-acid biosynthesis; L-methionine biosynthesis via de novo pathway; O-acetyl-L-homoserine from L-homoserine: step 1/1.</text>
</comment>
<dbReference type="EC" id="2.3.1.31" evidence="8"/>
<feature type="active site" description="Proton acceptor" evidence="8">
    <location>
        <position position="252"/>
    </location>
</feature>
<dbReference type="EMBL" id="CP000837">
    <property type="protein sequence ID" value="ADE31614.1"/>
    <property type="molecule type" value="Genomic_DNA"/>
</dbReference>
<dbReference type="Proteomes" id="UP000002359">
    <property type="component" value="Chromosome"/>
</dbReference>
<evidence type="ECO:0000313" key="10">
    <source>
        <dbReference type="EMBL" id="ADE31614.1"/>
    </source>
</evidence>
<dbReference type="Pfam" id="PF04204">
    <property type="entry name" value="HTS"/>
    <property type="match status" value="1"/>
</dbReference>
<name>D5AIE9_STRGZ</name>
<dbReference type="PANTHER" id="PTHR20919:SF0">
    <property type="entry name" value="HOMOSERINE O-SUCCINYLTRANSFERASE"/>
    <property type="match status" value="1"/>
</dbReference>
<feature type="active site" description="Acyl-thioester intermediate" evidence="8 9">
    <location>
        <position position="159"/>
    </location>
</feature>